<evidence type="ECO:0000256" key="2">
    <source>
        <dbReference type="RuleBase" id="RU000363"/>
    </source>
</evidence>
<dbReference type="OrthoDB" id="9809287at2"/>
<sequence>MRRVVVTGAASGIGAALARRLAQDCEVIGLDRKAAPDDAIEFVECDLADADSVREALGALPDRIDGLANVAGVPGTAPPRTVIGVNLLGTRRLTEALADRIAVGGAIVAVASLAGYHPGFEDRIAWLLAADDDAALEWAGSSGISGAQAYDVSKKAVLAYSRRLCARLAPRGVRSCTVSPGPVETPILGDFETSMGGAVQRAAAHTGRHAQPEEIAAVVAFLLSREASWVNGTDVVVDGGLTSRRAES</sequence>
<comment type="caution">
    <text evidence="3">The sequence shown here is derived from an EMBL/GenBank/DDBJ whole genome shotgun (WGS) entry which is preliminary data.</text>
</comment>
<dbReference type="InterPro" id="IPR036291">
    <property type="entry name" value="NAD(P)-bd_dom_sf"/>
</dbReference>
<dbReference type="Proteomes" id="UP000293852">
    <property type="component" value="Unassembled WGS sequence"/>
</dbReference>
<dbReference type="NCBIfam" id="NF009092">
    <property type="entry name" value="PRK12428.1"/>
    <property type="match status" value="1"/>
</dbReference>
<dbReference type="SUPFAM" id="SSF51735">
    <property type="entry name" value="NAD(P)-binding Rossmann-fold domains"/>
    <property type="match status" value="1"/>
</dbReference>
<proteinExistence type="inferred from homology"/>
<dbReference type="Pfam" id="PF00106">
    <property type="entry name" value="adh_short"/>
    <property type="match status" value="1"/>
</dbReference>
<dbReference type="InterPro" id="IPR002347">
    <property type="entry name" value="SDR_fam"/>
</dbReference>
<dbReference type="Gene3D" id="3.40.50.720">
    <property type="entry name" value="NAD(P)-binding Rossmann-like Domain"/>
    <property type="match status" value="1"/>
</dbReference>
<organism evidence="3 4">
    <name type="scientific">Xylanimonas ulmi</name>
    <dbReference type="NCBI Taxonomy" id="228973"/>
    <lineage>
        <taxon>Bacteria</taxon>
        <taxon>Bacillati</taxon>
        <taxon>Actinomycetota</taxon>
        <taxon>Actinomycetes</taxon>
        <taxon>Micrococcales</taxon>
        <taxon>Promicromonosporaceae</taxon>
        <taxon>Xylanimonas</taxon>
    </lineage>
</organism>
<dbReference type="EMBL" id="SGWX01000001">
    <property type="protein sequence ID" value="RZS61363.1"/>
    <property type="molecule type" value="Genomic_DNA"/>
</dbReference>
<dbReference type="PRINTS" id="PR00081">
    <property type="entry name" value="GDHRDH"/>
</dbReference>
<protein>
    <submittedName>
        <fullName evidence="3">NAD(P)-dependent dehydrogenase (Short-subunit alcohol dehydrogenase family)</fullName>
    </submittedName>
</protein>
<dbReference type="PANTHER" id="PTHR42760">
    <property type="entry name" value="SHORT-CHAIN DEHYDROGENASES/REDUCTASES FAMILY MEMBER"/>
    <property type="match status" value="1"/>
</dbReference>
<dbReference type="Pfam" id="PF13561">
    <property type="entry name" value="adh_short_C2"/>
    <property type="match status" value="1"/>
</dbReference>
<comment type="similarity">
    <text evidence="1 2">Belongs to the short-chain dehydrogenases/reductases (SDR) family.</text>
</comment>
<name>A0A4Q7M326_9MICO</name>
<evidence type="ECO:0000313" key="4">
    <source>
        <dbReference type="Proteomes" id="UP000293852"/>
    </source>
</evidence>
<evidence type="ECO:0000256" key="1">
    <source>
        <dbReference type="ARBA" id="ARBA00006484"/>
    </source>
</evidence>
<dbReference type="AlphaFoldDB" id="A0A4Q7M326"/>
<reference evidence="3 4" key="1">
    <citation type="submission" date="2019-02" db="EMBL/GenBank/DDBJ databases">
        <title>Sequencing the genomes of 1000 actinobacteria strains.</title>
        <authorList>
            <person name="Klenk H.-P."/>
        </authorList>
    </citation>
    <scope>NUCLEOTIDE SEQUENCE [LARGE SCALE GENOMIC DNA]</scope>
    <source>
        <strain evidence="3 4">DSM 16932</strain>
    </source>
</reference>
<dbReference type="GO" id="GO:0016616">
    <property type="term" value="F:oxidoreductase activity, acting on the CH-OH group of donors, NAD or NADP as acceptor"/>
    <property type="evidence" value="ECO:0007669"/>
    <property type="project" value="TreeGrafter"/>
</dbReference>
<dbReference type="PRINTS" id="PR00080">
    <property type="entry name" value="SDRFAMILY"/>
</dbReference>
<dbReference type="RefSeq" id="WP_130413986.1">
    <property type="nucleotide sequence ID" value="NZ_SGWX01000001.1"/>
</dbReference>
<gene>
    <name evidence="3" type="ORF">EV386_1662</name>
</gene>
<keyword evidence="4" id="KW-1185">Reference proteome</keyword>
<dbReference type="PANTHER" id="PTHR42760:SF78">
    <property type="entry name" value="3-OXOACYL-[ACYL-CARRIER-PROTEIN] REDUCTASE [NADH]"/>
    <property type="match status" value="1"/>
</dbReference>
<evidence type="ECO:0000313" key="3">
    <source>
        <dbReference type="EMBL" id="RZS61363.1"/>
    </source>
</evidence>
<accession>A0A4Q7M326</accession>